<evidence type="ECO:0000313" key="3">
    <source>
        <dbReference type="Proteomes" id="UP000800093"/>
    </source>
</evidence>
<gene>
    <name evidence="2" type="ORF">CC78DRAFT_582598</name>
</gene>
<protein>
    <submittedName>
        <fullName evidence="2">Uncharacterized protein</fullName>
    </submittedName>
</protein>
<keyword evidence="3" id="KW-1185">Reference proteome</keyword>
<feature type="compositionally biased region" description="Polar residues" evidence="1">
    <location>
        <begin position="22"/>
        <end position="31"/>
    </location>
</feature>
<dbReference type="EMBL" id="ML986640">
    <property type="protein sequence ID" value="KAF2262479.1"/>
    <property type="molecule type" value="Genomic_DNA"/>
</dbReference>
<reference evidence="3" key="1">
    <citation type="journal article" date="2020" name="Stud. Mycol.">
        <title>101 Dothideomycetes genomes: A test case for predicting lifestyles and emergence of pathogens.</title>
        <authorList>
            <person name="Haridas S."/>
            <person name="Albert R."/>
            <person name="Binder M."/>
            <person name="Bloem J."/>
            <person name="LaButti K."/>
            <person name="Salamov A."/>
            <person name="Andreopoulos B."/>
            <person name="Baker S."/>
            <person name="Barry K."/>
            <person name="Bills G."/>
            <person name="Bluhm B."/>
            <person name="Cannon C."/>
            <person name="Castanera R."/>
            <person name="Culley D."/>
            <person name="Daum C."/>
            <person name="Ezra D."/>
            <person name="Gonzalez J."/>
            <person name="Henrissat B."/>
            <person name="Kuo A."/>
            <person name="Liang C."/>
            <person name="Lipzen A."/>
            <person name="Lutzoni F."/>
            <person name="Magnuson J."/>
            <person name="Mondo S."/>
            <person name="Nolan M."/>
            <person name="Ohm R."/>
            <person name="Pangilinan J."/>
            <person name="Park H.-J."/>
            <person name="Ramirez L."/>
            <person name="Alfaro M."/>
            <person name="Sun H."/>
            <person name="Tritt A."/>
            <person name="Yoshinaga Y."/>
            <person name="Zwiers L.-H."/>
            <person name="Turgeon B."/>
            <person name="Goodwin S."/>
            <person name="Spatafora J."/>
            <person name="Crous P."/>
            <person name="Grigoriev I."/>
        </authorList>
    </citation>
    <scope>NUCLEOTIDE SEQUENCE [LARGE SCALE GENOMIC DNA]</scope>
    <source>
        <strain evidence="3">CBS 304.66</strain>
    </source>
</reference>
<comment type="caution">
    <text evidence="2">The sequence shown here is derived from an EMBL/GenBank/DDBJ whole genome shotgun (WGS) entry which is preliminary data.</text>
</comment>
<feature type="compositionally biased region" description="Basic and acidic residues" evidence="1">
    <location>
        <begin position="60"/>
        <end position="84"/>
    </location>
</feature>
<evidence type="ECO:0000313" key="2">
    <source>
        <dbReference type="EMBL" id="KAF2262479.1"/>
    </source>
</evidence>
<sequence>MLTAKRLWQQISSLTGEADAVSRTTGGQRTNHGAGASMTLPNLRTGDGEPGDSMAAGTERPSDWRDQVLGRARQDRPAGPRDEDSAGDGCESRMRKRSRAGPKIALVKGSLRRPFYGPLPRPWATASSGGFGQRMGGHAPLAGGRDIRASSGVGVLSVPTNDVNNANLDNPPSSFFYQLYHRPPSTLVLLRLAPPLFLCPSL</sequence>
<accession>A0A9P4K3X4</accession>
<organism evidence="2 3">
    <name type="scientific">Lojkania enalia</name>
    <dbReference type="NCBI Taxonomy" id="147567"/>
    <lineage>
        <taxon>Eukaryota</taxon>
        <taxon>Fungi</taxon>
        <taxon>Dikarya</taxon>
        <taxon>Ascomycota</taxon>
        <taxon>Pezizomycotina</taxon>
        <taxon>Dothideomycetes</taxon>
        <taxon>Pleosporomycetidae</taxon>
        <taxon>Pleosporales</taxon>
        <taxon>Pleosporales incertae sedis</taxon>
        <taxon>Lojkania</taxon>
    </lineage>
</organism>
<proteinExistence type="predicted"/>
<dbReference type="AlphaFoldDB" id="A0A9P4K3X4"/>
<dbReference type="Proteomes" id="UP000800093">
    <property type="component" value="Unassembled WGS sequence"/>
</dbReference>
<evidence type="ECO:0000256" key="1">
    <source>
        <dbReference type="SAM" id="MobiDB-lite"/>
    </source>
</evidence>
<feature type="region of interest" description="Disordered" evidence="1">
    <location>
        <begin position="15"/>
        <end position="104"/>
    </location>
</feature>
<name>A0A9P4K3X4_9PLEO</name>